<reference evidence="1" key="2">
    <citation type="journal article" date="2015" name="Fish Shellfish Immunol.">
        <title>Early steps in the European eel (Anguilla anguilla)-Vibrio vulnificus interaction in the gills: Role of the RtxA13 toxin.</title>
        <authorList>
            <person name="Callol A."/>
            <person name="Pajuelo D."/>
            <person name="Ebbesson L."/>
            <person name="Teles M."/>
            <person name="MacKenzie S."/>
            <person name="Amaro C."/>
        </authorList>
    </citation>
    <scope>NUCLEOTIDE SEQUENCE</scope>
</reference>
<proteinExistence type="predicted"/>
<evidence type="ECO:0000313" key="1">
    <source>
        <dbReference type="EMBL" id="JAH42547.1"/>
    </source>
</evidence>
<reference evidence="1" key="1">
    <citation type="submission" date="2014-11" db="EMBL/GenBank/DDBJ databases">
        <authorList>
            <person name="Amaro Gonzalez C."/>
        </authorList>
    </citation>
    <scope>NUCLEOTIDE SEQUENCE</scope>
</reference>
<sequence>MLHYKYNPINPVILCFDVQLMQKCQGANISDGKMQIS</sequence>
<protein>
    <submittedName>
        <fullName evidence="1">Uncharacterized protein</fullName>
    </submittedName>
</protein>
<organism evidence="1">
    <name type="scientific">Anguilla anguilla</name>
    <name type="common">European freshwater eel</name>
    <name type="synonym">Muraena anguilla</name>
    <dbReference type="NCBI Taxonomy" id="7936"/>
    <lineage>
        <taxon>Eukaryota</taxon>
        <taxon>Metazoa</taxon>
        <taxon>Chordata</taxon>
        <taxon>Craniata</taxon>
        <taxon>Vertebrata</taxon>
        <taxon>Euteleostomi</taxon>
        <taxon>Actinopterygii</taxon>
        <taxon>Neopterygii</taxon>
        <taxon>Teleostei</taxon>
        <taxon>Anguilliformes</taxon>
        <taxon>Anguillidae</taxon>
        <taxon>Anguilla</taxon>
    </lineage>
</organism>
<accession>A0A0E9SMT5</accession>
<dbReference type="AlphaFoldDB" id="A0A0E9SMT5"/>
<name>A0A0E9SMT5_ANGAN</name>
<dbReference type="EMBL" id="GBXM01066030">
    <property type="protein sequence ID" value="JAH42547.1"/>
    <property type="molecule type" value="Transcribed_RNA"/>
</dbReference>